<comment type="caution">
    <text evidence="2">The sequence shown here is derived from an EMBL/GenBank/DDBJ whole genome shotgun (WGS) entry which is preliminary data.</text>
</comment>
<proteinExistence type="predicted"/>
<dbReference type="EMBL" id="JAKLUA010000013">
    <property type="protein sequence ID" value="MCG2671263.1"/>
    <property type="molecule type" value="Genomic_DNA"/>
</dbReference>
<gene>
    <name evidence="2" type="ORF">L6637_30350</name>
</gene>
<feature type="compositionally biased region" description="Basic and acidic residues" evidence="1">
    <location>
        <begin position="70"/>
        <end position="81"/>
    </location>
</feature>
<evidence type="ECO:0000313" key="3">
    <source>
        <dbReference type="Proteomes" id="UP001139012"/>
    </source>
</evidence>
<name>A0ABS9LW72_9BRAD</name>
<feature type="region of interest" description="Disordered" evidence="1">
    <location>
        <begin position="70"/>
        <end position="92"/>
    </location>
</feature>
<organism evidence="2 3">
    <name type="scientific">Bradyrhizobium zhengyangense</name>
    <dbReference type="NCBI Taxonomy" id="2911009"/>
    <lineage>
        <taxon>Bacteria</taxon>
        <taxon>Pseudomonadati</taxon>
        <taxon>Pseudomonadota</taxon>
        <taxon>Alphaproteobacteria</taxon>
        <taxon>Hyphomicrobiales</taxon>
        <taxon>Nitrobacteraceae</taxon>
        <taxon>Bradyrhizobium</taxon>
    </lineage>
</organism>
<dbReference type="Proteomes" id="UP001139012">
    <property type="component" value="Unassembled WGS sequence"/>
</dbReference>
<evidence type="ECO:0000256" key="1">
    <source>
        <dbReference type="SAM" id="MobiDB-lite"/>
    </source>
</evidence>
<reference evidence="2" key="1">
    <citation type="submission" date="2022-01" db="EMBL/GenBank/DDBJ databases">
        <title>Genome sequnece data of strain Bradyrhizobium sp. nov.</title>
        <authorList>
            <person name="Zhang J."/>
        </authorList>
    </citation>
    <scope>NUCLEOTIDE SEQUENCE</scope>
    <source>
        <strain evidence="2">WYCCWR 12774</strain>
    </source>
</reference>
<keyword evidence="3" id="KW-1185">Reference proteome</keyword>
<protein>
    <submittedName>
        <fullName evidence="2">Uncharacterized protein</fullName>
    </submittedName>
</protein>
<evidence type="ECO:0000313" key="2">
    <source>
        <dbReference type="EMBL" id="MCG2671263.1"/>
    </source>
</evidence>
<sequence length="112" mass="12425">MSGYIINNKGARAGLQTGTAIFDLAGRKVYELRGNNIYRLSGELVGHLLDTPGSDKRLDRHSQELLSVRGRPESIKPEKPAVPKRQPSASFAQAIRLRRMVSDTPSNRRKKG</sequence>
<accession>A0ABS9LW72</accession>
<dbReference type="RefSeq" id="WP_237872756.1">
    <property type="nucleotide sequence ID" value="NZ_JAKLUA010000013.1"/>
</dbReference>